<dbReference type="GO" id="GO:0042732">
    <property type="term" value="P:D-xylose metabolic process"/>
    <property type="evidence" value="ECO:0007669"/>
    <property type="project" value="UniProtKB-KW"/>
</dbReference>
<dbReference type="InterPro" id="IPR000600">
    <property type="entry name" value="ROK"/>
</dbReference>
<comment type="similarity">
    <text evidence="2">Belongs to the ROK (NagC/XylR) family.</text>
</comment>
<gene>
    <name evidence="4" type="ORF">FC82_GL001022</name>
</gene>
<evidence type="ECO:0000256" key="1">
    <source>
        <dbReference type="ARBA" id="ARBA00002486"/>
    </source>
</evidence>
<sequence>MIINKDVMRDYNERSVLQTIVNYGPISRNEISKKLGLNKVSVSDIVGSFIDRKLVYSLDEAKSSNASGRKPELIEYNSAYGYVINFSLNGNTLEILATKLDGRSLDYNITDIDSQSISEIVSKMEEMVSQLPDFDTEFGLQAISIAIFGMVYQGEVVTSPFVEIDDFDLVGHFEAKYDVPVIVENEANLAAIFEQDFSKQELQNIVAVSIHDGIGAGIIINTQLYTGNYGQAGEIGRVIVQDKGTKKRRLSKLPSFDSEWSQRALLRKAARLKKDSAYTLTDLIADFNAGDAAINGLIEEFCYHLAVIVNNLIALYDPQMIFFNSPLIDALPEILKNIQMKLGFMPLVPPLVMSKDVTYATLLGGASQAIHRVLHMEGTRLIFHH</sequence>
<keyword evidence="3" id="KW-0119">Carbohydrate metabolism</keyword>
<evidence type="ECO:0000313" key="4">
    <source>
        <dbReference type="EMBL" id="KRM73823.1"/>
    </source>
</evidence>
<dbReference type="RefSeq" id="WP_056997388.1">
    <property type="nucleotide sequence ID" value="NZ_AYYR01000117.1"/>
</dbReference>
<dbReference type="PANTHER" id="PTHR18964:SF149">
    <property type="entry name" value="BIFUNCTIONAL UDP-N-ACETYLGLUCOSAMINE 2-EPIMERASE_N-ACETYLMANNOSAMINE KINASE"/>
    <property type="match status" value="1"/>
</dbReference>
<evidence type="ECO:0000256" key="3">
    <source>
        <dbReference type="ARBA" id="ARBA00022629"/>
    </source>
</evidence>
<dbReference type="InterPro" id="IPR043129">
    <property type="entry name" value="ATPase_NBD"/>
</dbReference>
<dbReference type="PROSITE" id="PS01125">
    <property type="entry name" value="ROK"/>
    <property type="match status" value="1"/>
</dbReference>
<dbReference type="AlphaFoldDB" id="A0A0R2B3G4"/>
<dbReference type="SUPFAM" id="SSF46785">
    <property type="entry name" value="Winged helix' DNA-binding domain"/>
    <property type="match status" value="1"/>
</dbReference>
<accession>A0A0R2B3G4</accession>
<protein>
    <submittedName>
        <fullName evidence="4">ROK family protein</fullName>
    </submittedName>
</protein>
<dbReference type="Gene3D" id="1.10.10.10">
    <property type="entry name" value="Winged helix-like DNA-binding domain superfamily/Winged helix DNA-binding domain"/>
    <property type="match status" value="1"/>
</dbReference>
<dbReference type="Gene3D" id="3.30.420.40">
    <property type="match status" value="2"/>
</dbReference>
<dbReference type="PATRIC" id="fig|1423733.4.peg.1078"/>
<dbReference type="STRING" id="33960.TY91_16785"/>
<dbReference type="Proteomes" id="UP000051845">
    <property type="component" value="Unassembled WGS sequence"/>
</dbReference>
<dbReference type="InterPro" id="IPR036390">
    <property type="entry name" value="WH_DNA-bd_sf"/>
</dbReference>
<proteinExistence type="inferred from homology"/>
<dbReference type="InterPro" id="IPR036388">
    <property type="entry name" value="WH-like_DNA-bd_sf"/>
</dbReference>
<dbReference type="SUPFAM" id="SSF53067">
    <property type="entry name" value="Actin-like ATPase domain"/>
    <property type="match status" value="1"/>
</dbReference>
<dbReference type="EMBL" id="AYYR01000117">
    <property type="protein sequence ID" value="KRM73823.1"/>
    <property type="molecule type" value="Genomic_DNA"/>
</dbReference>
<dbReference type="InterPro" id="IPR049874">
    <property type="entry name" value="ROK_cs"/>
</dbReference>
<comment type="function">
    <text evidence="1">Transcriptional repressor of xylose-utilizing enzymes.</text>
</comment>
<comment type="caution">
    <text evidence="4">The sequence shown here is derived from an EMBL/GenBank/DDBJ whole genome shotgun (WGS) entry which is preliminary data.</text>
</comment>
<reference evidence="4 5" key="1">
    <citation type="journal article" date="2015" name="Genome Announc.">
        <title>Expanding the biotechnology potential of lactobacilli through comparative genomics of 213 strains and associated genera.</title>
        <authorList>
            <person name="Sun Z."/>
            <person name="Harris H.M."/>
            <person name="McCann A."/>
            <person name="Guo C."/>
            <person name="Argimon S."/>
            <person name="Zhang W."/>
            <person name="Yang X."/>
            <person name="Jeffery I.B."/>
            <person name="Cooney J.C."/>
            <person name="Kagawa T.F."/>
            <person name="Liu W."/>
            <person name="Song Y."/>
            <person name="Salvetti E."/>
            <person name="Wrobel A."/>
            <person name="Rasinkangas P."/>
            <person name="Parkhill J."/>
            <person name="Rea M.C."/>
            <person name="O'Sullivan O."/>
            <person name="Ritari J."/>
            <person name="Douillard F.P."/>
            <person name="Paul Ross R."/>
            <person name="Yang R."/>
            <person name="Briner A.E."/>
            <person name="Felis G.E."/>
            <person name="de Vos W.M."/>
            <person name="Barrangou R."/>
            <person name="Klaenhammer T.R."/>
            <person name="Caufield P.W."/>
            <person name="Cui Y."/>
            <person name="Zhang H."/>
            <person name="O'Toole P.W."/>
        </authorList>
    </citation>
    <scope>NUCLEOTIDE SEQUENCE [LARGE SCALE GENOMIC DNA]</scope>
    <source>
        <strain evidence="4 5">DSM 20515</strain>
    </source>
</reference>
<evidence type="ECO:0000313" key="5">
    <source>
        <dbReference type="Proteomes" id="UP000051845"/>
    </source>
</evidence>
<organism evidence="4 5">
    <name type="scientific">Secundilactobacillus collinoides DSM 20515 = JCM 1123</name>
    <dbReference type="NCBI Taxonomy" id="1423733"/>
    <lineage>
        <taxon>Bacteria</taxon>
        <taxon>Bacillati</taxon>
        <taxon>Bacillota</taxon>
        <taxon>Bacilli</taxon>
        <taxon>Lactobacillales</taxon>
        <taxon>Lactobacillaceae</taxon>
        <taxon>Secundilactobacillus</taxon>
    </lineage>
</organism>
<evidence type="ECO:0000256" key="2">
    <source>
        <dbReference type="ARBA" id="ARBA00006479"/>
    </source>
</evidence>
<name>A0A0R2B3G4_SECCO</name>
<dbReference type="PANTHER" id="PTHR18964">
    <property type="entry name" value="ROK (REPRESSOR, ORF, KINASE) FAMILY"/>
    <property type="match status" value="1"/>
</dbReference>
<dbReference type="Pfam" id="PF00480">
    <property type="entry name" value="ROK"/>
    <property type="match status" value="1"/>
</dbReference>
<keyword evidence="3" id="KW-0859">Xylose metabolism</keyword>